<evidence type="ECO:0000256" key="1">
    <source>
        <dbReference type="ARBA" id="ARBA00004245"/>
    </source>
</evidence>
<name>A0ABM1NFF0_NICVS</name>
<feature type="compositionally biased region" description="Basic and acidic residues" evidence="9">
    <location>
        <begin position="37"/>
        <end position="51"/>
    </location>
</feature>
<evidence type="ECO:0000256" key="10">
    <source>
        <dbReference type="SAM" id="SignalP"/>
    </source>
</evidence>
<evidence type="ECO:0000256" key="7">
    <source>
        <dbReference type="ARBA" id="ARBA00039966"/>
    </source>
</evidence>
<dbReference type="Proteomes" id="UP000695000">
    <property type="component" value="Unplaced"/>
</dbReference>
<dbReference type="GeneID" id="108568777"/>
<reference evidence="12" key="1">
    <citation type="submission" date="2025-08" db="UniProtKB">
        <authorList>
            <consortium name="RefSeq"/>
        </authorList>
    </citation>
    <scope>IDENTIFICATION</scope>
    <source>
        <tissue evidence="12">Whole Larva</tissue>
    </source>
</reference>
<dbReference type="InterPro" id="IPR049039">
    <property type="entry name" value="RMD1-3_a_helical_rpt"/>
</dbReference>
<evidence type="ECO:0000256" key="3">
    <source>
        <dbReference type="ARBA" id="ARBA00022490"/>
    </source>
</evidence>
<evidence type="ECO:0000256" key="5">
    <source>
        <dbReference type="ARBA" id="ARBA00022803"/>
    </source>
</evidence>
<keyword evidence="10" id="KW-0732">Signal</keyword>
<evidence type="ECO:0000256" key="9">
    <source>
        <dbReference type="SAM" id="MobiDB-lite"/>
    </source>
</evidence>
<gene>
    <name evidence="12" type="primary">LOC108568777</name>
</gene>
<accession>A0ABM1NFF0</accession>
<keyword evidence="6" id="KW-0206">Cytoskeleton</keyword>
<evidence type="ECO:0000256" key="6">
    <source>
        <dbReference type="ARBA" id="ARBA00023212"/>
    </source>
</evidence>
<keyword evidence="4" id="KW-0677">Repeat</keyword>
<organism evidence="11 12">
    <name type="scientific">Nicrophorus vespilloides</name>
    <name type="common">Boreal carrion beetle</name>
    <dbReference type="NCBI Taxonomy" id="110193"/>
    <lineage>
        <taxon>Eukaryota</taxon>
        <taxon>Metazoa</taxon>
        <taxon>Ecdysozoa</taxon>
        <taxon>Arthropoda</taxon>
        <taxon>Hexapoda</taxon>
        <taxon>Insecta</taxon>
        <taxon>Pterygota</taxon>
        <taxon>Neoptera</taxon>
        <taxon>Endopterygota</taxon>
        <taxon>Coleoptera</taxon>
        <taxon>Polyphaga</taxon>
        <taxon>Staphyliniformia</taxon>
        <taxon>Silphidae</taxon>
        <taxon>Nicrophorinae</taxon>
        <taxon>Nicrophorus</taxon>
    </lineage>
</organism>
<dbReference type="Pfam" id="PF21033">
    <property type="entry name" value="RMD1-3"/>
    <property type="match status" value="1"/>
</dbReference>
<evidence type="ECO:0000256" key="2">
    <source>
        <dbReference type="ARBA" id="ARBA00011375"/>
    </source>
</evidence>
<dbReference type="SUPFAM" id="SSF48452">
    <property type="entry name" value="TPR-like"/>
    <property type="match status" value="1"/>
</dbReference>
<keyword evidence="3" id="KW-0963">Cytoplasm</keyword>
<dbReference type="InterPro" id="IPR011990">
    <property type="entry name" value="TPR-like_helical_dom_sf"/>
</dbReference>
<evidence type="ECO:0000256" key="8">
    <source>
        <dbReference type="ARBA" id="ARBA00041958"/>
    </source>
</evidence>
<dbReference type="RefSeq" id="XP_017785550.1">
    <property type="nucleotide sequence ID" value="XM_017930061.1"/>
</dbReference>
<keyword evidence="5" id="KW-0802">TPR repeat</keyword>
<sequence length="303" mass="35446">MRSSFRPFALNLISFLFGGFDNQQQQQHHHQQQQQNELHRQQDGNGDEHQQHKSKYWGAKSAEEVIVEADRLYARGQFLEVYELLNRLKFSDNAEIQWRISRSLFKMSRSATAGPEQRREMIEEAHELLQRTLALDGRIMIGGNVYKWSAIIGDERAGLMGLEARVANYAICKDLLQRAVELNPSDSTSYHLLGRWCFEMSRLSWLERAIARLLYGPIPVVSYEEAIHYLQKSSDCVPSAYMLGEICFRMRQYYRARFYLNVAATLPARTDHERRCADKARHLLMRLAVYDLSRETVLFEYPF</sequence>
<dbReference type="PANTHER" id="PTHR16056:SF16">
    <property type="entry name" value="REGULATOR OF MICROTUBULE DYNAMICS PROTEIN 1"/>
    <property type="match status" value="1"/>
</dbReference>
<evidence type="ECO:0000313" key="12">
    <source>
        <dbReference type="RefSeq" id="XP_017785550.1"/>
    </source>
</evidence>
<evidence type="ECO:0000256" key="4">
    <source>
        <dbReference type="ARBA" id="ARBA00022737"/>
    </source>
</evidence>
<feature type="signal peptide" evidence="10">
    <location>
        <begin position="1"/>
        <end position="18"/>
    </location>
</feature>
<dbReference type="Gene3D" id="1.25.40.10">
    <property type="entry name" value="Tetratricopeptide repeat domain"/>
    <property type="match status" value="1"/>
</dbReference>
<keyword evidence="11" id="KW-1185">Reference proteome</keyword>
<evidence type="ECO:0000313" key="11">
    <source>
        <dbReference type="Proteomes" id="UP000695000"/>
    </source>
</evidence>
<proteinExistence type="predicted"/>
<protein>
    <recommendedName>
        <fullName evidence="7">Regulator of microtubule dynamics protein 1</fullName>
    </recommendedName>
    <alternativeName>
        <fullName evidence="8">Protein FAM82B</fullName>
    </alternativeName>
</protein>
<feature type="chain" id="PRO_5046215499" description="Regulator of microtubule dynamics protein 1" evidence="10">
    <location>
        <begin position="19"/>
        <end position="303"/>
    </location>
</feature>
<comment type="subcellular location">
    <subcellularLocation>
        <location evidence="1">Cytoplasm</location>
        <location evidence="1">Cytoskeleton</location>
    </subcellularLocation>
</comment>
<dbReference type="PANTHER" id="PTHR16056">
    <property type="entry name" value="REGULATOR OF MICROTUBULE DYNAMICS PROTEIN"/>
    <property type="match status" value="1"/>
</dbReference>
<comment type="subunit">
    <text evidence="2">Interacts with microtubules.</text>
</comment>
<feature type="region of interest" description="Disordered" evidence="9">
    <location>
        <begin position="23"/>
        <end position="53"/>
    </location>
</feature>